<dbReference type="AlphaFoldDB" id="A0A182KHM3"/>
<dbReference type="STRING" id="43041.A0A182KHM3"/>
<dbReference type="PANTHER" id="PTHR13243:SF1">
    <property type="entry name" value="NUCLEOLAR PROTEIN 16"/>
    <property type="match status" value="1"/>
</dbReference>
<evidence type="ECO:0000313" key="6">
    <source>
        <dbReference type="Proteomes" id="UP000075881"/>
    </source>
</evidence>
<dbReference type="Proteomes" id="UP000075881">
    <property type="component" value="Unassembled WGS sequence"/>
</dbReference>
<keyword evidence="4" id="KW-0539">Nucleus</keyword>
<proteinExistence type="inferred from homology"/>
<evidence type="ECO:0000256" key="2">
    <source>
        <dbReference type="ARBA" id="ARBA00008479"/>
    </source>
</evidence>
<evidence type="ECO:0000256" key="4">
    <source>
        <dbReference type="ARBA" id="ARBA00023242"/>
    </source>
</evidence>
<dbReference type="Pfam" id="PF09420">
    <property type="entry name" value="Nop16"/>
    <property type="match status" value="1"/>
</dbReference>
<reference evidence="5" key="2">
    <citation type="submission" date="2020-05" db="UniProtKB">
        <authorList>
            <consortium name="EnsemblMetazoa"/>
        </authorList>
    </citation>
    <scope>IDENTIFICATION</scope>
    <source>
        <strain evidence="5">ACHKN1017</strain>
    </source>
</reference>
<dbReference type="InterPro" id="IPR019002">
    <property type="entry name" value="Ribosome_biogenesis_Nop16"/>
</dbReference>
<evidence type="ECO:0000313" key="5">
    <source>
        <dbReference type="EnsemblMetazoa" id="ACHR010261-PA"/>
    </source>
</evidence>
<dbReference type="GO" id="GO:0005730">
    <property type="term" value="C:nucleolus"/>
    <property type="evidence" value="ECO:0007669"/>
    <property type="project" value="UniProtKB-SubCell"/>
</dbReference>
<evidence type="ECO:0000256" key="3">
    <source>
        <dbReference type="ARBA" id="ARBA00015522"/>
    </source>
</evidence>
<evidence type="ECO:0000256" key="1">
    <source>
        <dbReference type="ARBA" id="ARBA00004604"/>
    </source>
</evidence>
<protein>
    <recommendedName>
        <fullName evidence="3">Nucleolar protein 16</fullName>
    </recommendedName>
</protein>
<comment type="subcellular location">
    <subcellularLocation>
        <location evidence="1">Nucleus</location>
        <location evidence="1">Nucleolus</location>
    </subcellularLocation>
</comment>
<accession>A0A182KHM3</accession>
<dbReference type="VEuPathDB" id="VectorBase:ACHR010261"/>
<dbReference type="PANTHER" id="PTHR13243">
    <property type="entry name" value="HSPC111 PROTEIN-RELATED"/>
    <property type="match status" value="1"/>
</dbReference>
<sequence length="203" mass="23930">MVRRLRKTKKNQKYNYSCNRKRLGKKNRLNGQVRNVEIRAAYDQHKAPAINIREMGLVYDVNRAIPIPNVKKQIKEMELELSGKKVSSSKPNTKKAAPKQYVASSLEEQANEFAGTRFRLPRSLVRAITGMIDRHGFNYQAMVRDPRNYEQDTWRQFRSKVRKFLRIPEQCTPYLEQKGWLDCDMDDPTDPRWKEYCTDDEAS</sequence>
<dbReference type="EnsemblMetazoa" id="ACHR010261-RA">
    <property type="protein sequence ID" value="ACHR010261-PA"/>
    <property type="gene ID" value="ACHR010261"/>
</dbReference>
<keyword evidence="6" id="KW-1185">Reference proteome</keyword>
<comment type="similarity">
    <text evidence="2">Belongs to the NOP16 family.</text>
</comment>
<dbReference type="GO" id="GO:0042273">
    <property type="term" value="P:ribosomal large subunit biogenesis"/>
    <property type="evidence" value="ECO:0007669"/>
    <property type="project" value="TreeGrafter"/>
</dbReference>
<name>A0A182KHM3_9DIPT</name>
<reference evidence="6" key="1">
    <citation type="submission" date="2013-03" db="EMBL/GenBank/DDBJ databases">
        <title>The Genome Sequence of Anopheles christyi ACHKN1017.</title>
        <authorList>
            <consortium name="The Broad Institute Genomics Platform"/>
            <person name="Neafsey D.E."/>
            <person name="Besansky N."/>
            <person name="Walker B."/>
            <person name="Young S.K."/>
            <person name="Zeng Q."/>
            <person name="Gargeya S."/>
            <person name="Fitzgerald M."/>
            <person name="Haas B."/>
            <person name="Abouelleil A."/>
            <person name="Allen A.W."/>
            <person name="Alvarado L."/>
            <person name="Arachchi H.M."/>
            <person name="Berlin A.M."/>
            <person name="Chapman S.B."/>
            <person name="Gainer-Dewar J."/>
            <person name="Goldberg J."/>
            <person name="Griggs A."/>
            <person name="Gujja S."/>
            <person name="Hansen M."/>
            <person name="Howarth C."/>
            <person name="Imamovic A."/>
            <person name="Ireland A."/>
            <person name="Larimer J."/>
            <person name="McCowan C."/>
            <person name="Murphy C."/>
            <person name="Pearson M."/>
            <person name="Poon T.W."/>
            <person name="Priest M."/>
            <person name="Roberts A."/>
            <person name="Saif S."/>
            <person name="Shea T."/>
            <person name="Sisk P."/>
            <person name="Sykes S."/>
            <person name="Wortman J."/>
            <person name="Nusbaum C."/>
            <person name="Birren B."/>
        </authorList>
    </citation>
    <scope>NUCLEOTIDE SEQUENCE [LARGE SCALE GENOMIC DNA]</scope>
    <source>
        <strain evidence="6">ACHKN1017</strain>
    </source>
</reference>
<organism evidence="5 6">
    <name type="scientific">Anopheles christyi</name>
    <dbReference type="NCBI Taxonomy" id="43041"/>
    <lineage>
        <taxon>Eukaryota</taxon>
        <taxon>Metazoa</taxon>
        <taxon>Ecdysozoa</taxon>
        <taxon>Arthropoda</taxon>
        <taxon>Hexapoda</taxon>
        <taxon>Insecta</taxon>
        <taxon>Pterygota</taxon>
        <taxon>Neoptera</taxon>
        <taxon>Endopterygota</taxon>
        <taxon>Diptera</taxon>
        <taxon>Nematocera</taxon>
        <taxon>Culicoidea</taxon>
        <taxon>Culicidae</taxon>
        <taxon>Anophelinae</taxon>
        <taxon>Anopheles</taxon>
    </lineage>
</organism>